<proteinExistence type="predicted"/>
<reference evidence="1 2" key="1">
    <citation type="submission" date="2019-08" db="EMBL/GenBank/DDBJ databases">
        <authorList>
            <person name="Peeters C."/>
        </authorList>
    </citation>
    <scope>NUCLEOTIDE SEQUENCE [LARGE SCALE GENOMIC DNA]</scope>
    <source>
        <strain evidence="1 2">LMG 31106</strain>
    </source>
</reference>
<gene>
    <name evidence="1" type="ORF">PCE31106_00007</name>
</gene>
<name>A0A5E4RAX3_9BURK</name>
<dbReference type="Proteomes" id="UP000384354">
    <property type="component" value="Unassembled WGS sequence"/>
</dbReference>
<evidence type="ECO:0000313" key="2">
    <source>
        <dbReference type="Proteomes" id="UP000384354"/>
    </source>
</evidence>
<evidence type="ECO:0000313" key="1">
    <source>
        <dbReference type="EMBL" id="VVD59189.1"/>
    </source>
</evidence>
<protein>
    <submittedName>
        <fullName evidence="1">Uncharacterized protein</fullName>
    </submittedName>
</protein>
<organism evidence="1 2">
    <name type="scientific">Pandoraea cepalis</name>
    <dbReference type="NCBI Taxonomy" id="2508294"/>
    <lineage>
        <taxon>Bacteria</taxon>
        <taxon>Pseudomonadati</taxon>
        <taxon>Pseudomonadota</taxon>
        <taxon>Betaproteobacteria</taxon>
        <taxon>Burkholderiales</taxon>
        <taxon>Burkholderiaceae</taxon>
        <taxon>Pandoraea</taxon>
    </lineage>
</organism>
<accession>A0A5E4RAX3</accession>
<dbReference type="AlphaFoldDB" id="A0A5E4RAX3"/>
<sequence>MIDEIGGTQRQLCRLQSPGTVVECRGTHRRGLTGDDIAAVVGQLRAGVDRRIPRRLQRAIAVIERPGADLQVRLRTHLALVRNASRHERDSTIAADYAPLRTGGGRADRVRERTRDRDRQTIAIQGGDAARRIVQRIPREGQRSAALQGATIVCDGAAAQLHGACRDDFAAQVRQLARGPRNEHGLRRNLARHIGEPGRVERHALSARERAVIVDQRSRDLSRHLPRCARGRASEVQVAYAGYQRQVTVCGRFAAREIEPAAREHRVAARHAKAAHVELCRCRYRQVAAAADRTVAVHAGAQRTGRCQAARHDRQISLRRQRPVVRDDVRRAEARALFCVDRPAVGNAAHVDADVAAGVQLAGLHELSRTGKREVAGLRGDLARVRHTDALLRPHQHDAVGVHAAECADVDRDPRGGASAADGARRKRVVIDLVRAGDDVQRIAVDRGIGLHRTGDQIDLVNVARVQPRALNGNAATRHLKAAQPTVGIEDRCAGRKNAARGVDEAAAIDHDPRPVCHDDFGPAARDL</sequence>
<dbReference type="EMBL" id="CABPSL010000001">
    <property type="protein sequence ID" value="VVD59189.1"/>
    <property type="molecule type" value="Genomic_DNA"/>
</dbReference>